<reference evidence="2" key="1">
    <citation type="submission" date="2012-03" db="EMBL/GenBank/DDBJ databases">
        <title>Complete genome of Caldisphaera lagunensis DSM 15908.</title>
        <authorList>
            <person name="Lucas S."/>
            <person name="Copeland A."/>
            <person name="Lapidus A."/>
            <person name="Glavina del Rio T."/>
            <person name="Dalin E."/>
            <person name="Tice H."/>
            <person name="Bruce D."/>
            <person name="Goodwin L."/>
            <person name="Pitluck S."/>
            <person name="Peters L."/>
            <person name="Mikhailova N."/>
            <person name="Teshima H."/>
            <person name="Kyrpides N."/>
            <person name="Mavromatis K."/>
            <person name="Ivanova N."/>
            <person name="Brettin T."/>
            <person name="Detter J.C."/>
            <person name="Han C."/>
            <person name="Larimer F."/>
            <person name="Land M."/>
            <person name="Hauser L."/>
            <person name="Markowitz V."/>
            <person name="Cheng J.-F."/>
            <person name="Hugenholtz P."/>
            <person name="Woyke T."/>
            <person name="Wu D."/>
            <person name="Spring S."/>
            <person name="Schroeder M."/>
            <person name="Brambilla E."/>
            <person name="Klenk H.-P."/>
            <person name="Eisen J.A."/>
        </authorList>
    </citation>
    <scope>NUCLEOTIDE SEQUENCE [LARGE SCALE GENOMIC DNA]</scope>
    <source>
        <strain evidence="2">DSM 15908 / JCM 11604 / IC-154</strain>
    </source>
</reference>
<dbReference type="OrthoDB" id="30985at2157"/>
<proteinExistence type="predicted"/>
<dbReference type="RefSeq" id="WP_015232733.1">
    <property type="nucleotide sequence ID" value="NC_019791.1"/>
</dbReference>
<protein>
    <submittedName>
        <fullName evidence="1">Uncharacterized protein</fullName>
    </submittedName>
</protein>
<dbReference type="EMBL" id="CP003378">
    <property type="protein sequence ID" value="AFZ70836.1"/>
    <property type="molecule type" value="Genomic_DNA"/>
</dbReference>
<dbReference type="InParanoid" id="L0AAD9"/>
<dbReference type="AlphaFoldDB" id="L0AAD9"/>
<dbReference type="Proteomes" id="UP000010469">
    <property type="component" value="Chromosome"/>
</dbReference>
<dbReference type="GeneID" id="14212374"/>
<dbReference type="eggNOG" id="arCOG04224">
    <property type="taxonomic scope" value="Archaea"/>
</dbReference>
<keyword evidence="2" id="KW-1185">Reference proteome</keyword>
<accession>L0AAD9</accession>
<evidence type="ECO:0000313" key="2">
    <source>
        <dbReference type="Proteomes" id="UP000010469"/>
    </source>
</evidence>
<dbReference type="STRING" id="1056495.Calag_1114"/>
<evidence type="ECO:0000313" key="1">
    <source>
        <dbReference type="EMBL" id="AFZ70836.1"/>
    </source>
</evidence>
<organism evidence="1 2">
    <name type="scientific">Caldisphaera lagunensis (strain DSM 15908 / JCM 11604 / ANMR 0165 / IC-154)</name>
    <dbReference type="NCBI Taxonomy" id="1056495"/>
    <lineage>
        <taxon>Archaea</taxon>
        <taxon>Thermoproteota</taxon>
        <taxon>Thermoprotei</taxon>
        <taxon>Acidilobales</taxon>
        <taxon>Caldisphaeraceae</taxon>
        <taxon>Caldisphaera</taxon>
    </lineage>
</organism>
<name>L0AAD9_CALLD</name>
<dbReference type="KEGG" id="clg:Calag_1114"/>
<dbReference type="HOGENOM" id="CLU_157709_0_0_2"/>
<sequence length="126" mass="14134">MSEENDSKKVSKDVRPEKADLSKALSIIPPASSLKEKGKKIVERRLRISYDEGVDKGNVKLSKKLASELGIQKKLEMVIASKKKLVFDSQIDESIQEETKVFVNPDEMKEKGVADNSIVTIRAFQE</sequence>
<gene>
    <name evidence="1" type="ordered locus">Calag_1114</name>
</gene>